<organism evidence="2 3">
    <name type="scientific">Streptomyces oceani</name>
    <dbReference type="NCBI Taxonomy" id="1075402"/>
    <lineage>
        <taxon>Bacteria</taxon>
        <taxon>Bacillati</taxon>
        <taxon>Actinomycetota</taxon>
        <taxon>Actinomycetes</taxon>
        <taxon>Kitasatosporales</taxon>
        <taxon>Streptomycetaceae</taxon>
        <taxon>Streptomyces</taxon>
    </lineage>
</organism>
<dbReference type="GO" id="GO:0019684">
    <property type="term" value="P:photosynthesis, light reaction"/>
    <property type="evidence" value="ECO:0007669"/>
    <property type="project" value="InterPro"/>
</dbReference>
<protein>
    <submittedName>
        <fullName evidence="2">Photosystem reaction center subunit H</fullName>
    </submittedName>
</protein>
<dbReference type="Pfam" id="PF05239">
    <property type="entry name" value="PRC"/>
    <property type="match status" value="1"/>
</dbReference>
<dbReference type="EMBL" id="LJGU01000127">
    <property type="protein sequence ID" value="OEV02782.1"/>
    <property type="molecule type" value="Genomic_DNA"/>
</dbReference>
<gene>
    <name evidence="2" type="ORF">AN216_15185</name>
</gene>
<reference evidence="2 3" key="1">
    <citation type="journal article" date="2016" name="Front. Microbiol.">
        <title>Comparative Genomics Analysis of Streptomyces Species Reveals Their Adaptation to the Marine Environment and Their Diversity at the Genomic Level.</title>
        <authorList>
            <person name="Tian X."/>
            <person name="Zhang Z."/>
            <person name="Yang T."/>
            <person name="Chen M."/>
            <person name="Li J."/>
            <person name="Chen F."/>
            <person name="Yang J."/>
            <person name="Li W."/>
            <person name="Zhang B."/>
            <person name="Zhang Z."/>
            <person name="Wu J."/>
            <person name="Zhang C."/>
            <person name="Long L."/>
            <person name="Xiao J."/>
        </authorList>
    </citation>
    <scope>NUCLEOTIDE SEQUENCE [LARGE SCALE GENOMIC DNA]</scope>
    <source>
        <strain evidence="2 3">SCSIO 02100</strain>
    </source>
</reference>
<accession>A0A1E7KFR7</accession>
<dbReference type="RefSeq" id="WP_070197175.1">
    <property type="nucleotide sequence ID" value="NZ_LJGU01000127.1"/>
</dbReference>
<keyword evidence="3" id="KW-1185">Reference proteome</keyword>
<evidence type="ECO:0000259" key="1">
    <source>
        <dbReference type="Pfam" id="PF05239"/>
    </source>
</evidence>
<evidence type="ECO:0000313" key="2">
    <source>
        <dbReference type="EMBL" id="OEV02782.1"/>
    </source>
</evidence>
<dbReference type="AlphaFoldDB" id="A0A1E7KFR7"/>
<sequence length="118" mass="13169">MFKAENIREWLGQAVVDRNGDKIGSLESIYVDTVSDQPSFVAVTTGLPTRHRLVFAPLTDATVGPGYLKIQYAKKLVRSAPSIDTDGELTVEREPSVFEHYDLSYEAGARGERRLARR</sequence>
<dbReference type="SUPFAM" id="SSF50346">
    <property type="entry name" value="PRC-barrel domain"/>
    <property type="match status" value="1"/>
</dbReference>
<dbReference type="InterPro" id="IPR014747">
    <property type="entry name" value="Bac_photo_RC_H_C"/>
</dbReference>
<name>A0A1E7KFR7_9ACTN</name>
<dbReference type="Proteomes" id="UP000176101">
    <property type="component" value="Unassembled WGS sequence"/>
</dbReference>
<dbReference type="InterPro" id="IPR027275">
    <property type="entry name" value="PRC-brl_dom"/>
</dbReference>
<dbReference type="GO" id="GO:0030077">
    <property type="term" value="C:plasma membrane light-harvesting complex"/>
    <property type="evidence" value="ECO:0007669"/>
    <property type="project" value="InterPro"/>
</dbReference>
<dbReference type="STRING" id="1075402.AN216_15185"/>
<dbReference type="InterPro" id="IPR011033">
    <property type="entry name" value="PRC_barrel-like_sf"/>
</dbReference>
<comment type="caution">
    <text evidence="2">The sequence shown here is derived from an EMBL/GenBank/DDBJ whole genome shotgun (WGS) entry which is preliminary data.</text>
</comment>
<evidence type="ECO:0000313" key="3">
    <source>
        <dbReference type="Proteomes" id="UP000176101"/>
    </source>
</evidence>
<dbReference type="Gene3D" id="3.90.50.10">
    <property type="entry name" value="Photosynthetic Reaction Center, subunit H, domain 2"/>
    <property type="match status" value="1"/>
</dbReference>
<feature type="domain" description="PRC-barrel" evidence="1">
    <location>
        <begin position="5"/>
        <end position="76"/>
    </location>
</feature>
<proteinExistence type="predicted"/>
<dbReference type="OrthoDB" id="3712018at2"/>